<evidence type="ECO:0000256" key="1">
    <source>
        <dbReference type="SAM" id="MobiDB-lite"/>
    </source>
</evidence>
<feature type="non-terminal residue" evidence="2">
    <location>
        <position position="37"/>
    </location>
</feature>
<gene>
    <name evidence="2" type="ORF">OTI717_LOCUS39686</name>
</gene>
<protein>
    <submittedName>
        <fullName evidence="2">Uncharacterized protein</fullName>
    </submittedName>
</protein>
<reference evidence="2" key="1">
    <citation type="submission" date="2021-02" db="EMBL/GenBank/DDBJ databases">
        <authorList>
            <person name="Nowell W R."/>
        </authorList>
    </citation>
    <scope>NUCLEOTIDE SEQUENCE</scope>
</reference>
<comment type="caution">
    <text evidence="2">The sequence shown here is derived from an EMBL/GenBank/DDBJ whole genome shotgun (WGS) entry which is preliminary data.</text>
</comment>
<name>A0A820CWP8_9BILA</name>
<feature type="compositionally biased region" description="Polar residues" evidence="1">
    <location>
        <begin position="1"/>
        <end position="24"/>
    </location>
</feature>
<feature type="region of interest" description="Disordered" evidence="1">
    <location>
        <begin position="1"/>
        <end position="37"/>
    </location>
</feature>
<organism evidence="2 3">
    <name type="scientific">Rotaria sordida</name>
    <dbReference type="NCBI Taxonomy" id="392033"/>
    <lineage>
        <taxon>Eukaryota</taxon>
        <taxon>Metazoa</taxon>
        <taxon>Spiralia</taxon>
        <taxon>Gnathifera</taxon>
        <taxon>Rotifera</taxon>
        <taxon>Eurotatoria</taxon>
        <taxon>Bdelloidea</taxon>
        <taxon>Philodinida</taxon>
        <taxon>Philodinidae</taxon>
        <taxon>Rotaria</taxon>
    </lineage>
</organism>
<dbReference type="Proteomes" id="UP000663823">
    <property type="component" value="Unassembled WGS sequence"/>
</dbReference>
<dbReference type="EMBL" id="CAJOAX010027065">
    <property type="protein sequence ID" value="CAF4229580.1"/>
    <property type="molecule type" value="Genomic_DNA"/>
</dbReference>
<sequence>MDTSDTLLSTHPQGRVGATTNRKSSSIDRQFHINLTR</sequence>
<evidence type="ECO:0000313" key="2">
    <source>
        <dbReference type="EMBL" id="CAF4229580.1"/>
    </source>
</evidence>
<evidence type="ECO:0000313" key="3">
    <source>
        <dbReference type="Proteomes" id="UP000663823"/>
    </source>
</evidence>
<accession>A0A820CWP8</accession>
<dbReference type="AlphaFoldDB" id="A0A820CWP8"/>
<proteinExistence type="predicted"/>